<gene>
    <name evidence="1" type="ORF">SMN809_LOCUS21334</name>
</gene>
<name>A0A8S2RZE5_9BILA</name>
<evidence type="ECO:0000313" key="2">
    <source>
        <dbReference type="Proteomes" id="UP000676336"/>
    </source>
</evidence>
<sequence>MISTLIDIELTTASSIPFHIAFGQILPVTLFEK</sequence>
<organism evidence="1 2">
    <name type="scientific">Rotaria magnacalcarata</name>
    <dbReference type="NCBI Taxonomy" id="392030"/>
    <lineage>
        <taxon>Eukaryota</taxon>
        <taxon>Metazoa</taxon>
        <taxon>Spiralia</taxon>
        <taxon>Gnathifera</taxon>
        <taxon>Rotifera</taxon>
        <taxon>Eurotatoria</taxon>
        <taxon>Bdelloidea</taxon>
        <taxon>Philodinida</taxon>
        <taxon>Philodinidae</taxon>
        <taxon>Rotaria</taxon>
    </lineage>
</organism>
<reference evidence="1" key="1">
    <citation type="submission" date="2021-02" db="EMBL/GenBank/DDBJ databases">
        <authorList>
            <person name="Nowell W R."/>
        </authorList>
    </citation>
    <scope>NUCLEOTIDE SEQUENCE</scope>
</reference>
<dbReference type="EMBL" id="CAJOBI010016325">
    <property type="protein sequence ID" value="CAF4188159.1"/>
    <property type="molecule type" value="Genomic_DNA"/>
</dbReference>
<proteinExistence type="predicted"/>
<dbReference type="Proteomes" id="UP000676336">
    <property type="component" value="Unassembled WGS sequence"/>
</dbReference>
<dbReference type="AlphaFoldDB" id="A0A8S2RZE5"/>
<feature type="non-terminal residue" evidence="1">
    <location>
        <position position="33"/>
    </location>
</feature>
<protein>
    <submittedName>
        <fullName evidence="1">Uncharacterized protein</fullName>
    </submittedName>
</protein>
<evidence type="ECO:0000313" key="1">
    <source>
        <dbReference type="EMBL" id="CAF4188159.1"/>
    </source>
</evidence>
<accession>A0A8S2RZE5</accession>
<comment type="caution">
    <text evidence="1">The sequence shown here is derived from an EMBL/GenBank/DDBJ whole genome shotgun (WGS) entry which is preliminary data.</text>
</comment>